<sequence>YKALDRMDADRKLLLYQHLGFHCPAFPNCFDSCVERIVSKKAARPSSFTGAETGAAPNSSHLNLLVLGIEGLANDLANHIRNQCTDNDFEYQGHVFSLEFRTKMHSELKTSYPMTLLSNLEHEDRLPFKGPGLPRKEGQAIADSFQCSFLNVCIRSELDNSFSISEHLIEDAIRDLIDGISRRSGILNAYQSAPGNYTEPDIR</sequence>
<gene>
    <name evidence="2" type="ORF">FKW44_016254</name>
</gene>
<dbReference type="GO" id="GO:0005829">
    <property type="term" value="C:cytosol"/>
    <property type="evidence" value="ECO:0007669"/>
    <property type="project" value="TreeGrafter"/>
</dbReference>
<dbReference type="OrthoDB" id="6356688at2759"/>
<dbReference type="PANTHER" id="PTHR46005:SF4">
    <property type="entry name" value="RHO GTPASE-ACTIVATING PROTEIN 190"/>
    <property type="match status" value="1"/>
</dbReference>
<dbReference type="GO" id="GO:0005096">
    <property type="term" value="F:GTPase activator activity"/>
    <property type="evidence" value="ECO:0007669"/>
    <property type="project" value="TreeGrafter"/>
</dbReference>
<dbReference type="InterPro" id="IPR039007">
    <property type="entry name" value="pG1"/>
</dbReference>
<dbReference type="Pfam" id="PF19518">
    <property type="entry name" value="RhoGAP_pG1_pG2"/>
    <property type="match status" value="1"/>
</dbReference>
<reference evidence="3" key="1">
    <citation type="submission" date="2021-01" db="EMBL/GenBank/DDBJ databases">
        <title>Caligus Genome Assembly.</title>
        <authorList>
            <person name="Gallardo-Escarate C."/>
        </authorList>
    </citation>
    <scope>NUCLEOTIDE SEQUENCE [LARGE SCALE GENOMIC DNA]</scope>
</reference>
<dbReference type="PROSITE" id="PS51852">
    <property type="entry name" value="PG1"/>
    <property type="match status" value="1"/>
</dbReference>
<dbReference type="GO" id="GO:0050770">
    <property type="term" value="P:regulation of axonogenesis"/>
    <property type="evidence" value="ECO:0007669"/>
    <property type="project" value="TreeGrafter"/>
</dbReference>
<keyword evidence="3" id="KW-1185">Reference proteome</keyword>
<dbReference type="Proteomes" id="UP000595437">
    <property type="component" value="Chromosome 11"/>
</dbReference>
<dbReference type="GO" id="GO:0007266">
    <property type="term" value="P:Rho protein signal transduction"/>
    <property type="evidence" value="ECO:0007669"/>
    <property type="project" value="TreeGrafter"/>
</dbReference>
<feature type="non-terminal residue" evidence="2">
    <location>
        <position position="1"/>
    </location>
</feature>
<evidence type="ECO:0000313" key="2">
    <source>
        <dbReference type="EMBL" id="QQP41781.1"/>
    </source>
</evidence>
<accession>A0A7T8H273</accession>
<dbReference type="PANTHER" id="PTHR46005">
    <property type="entry name" value="RHO GTPASE-ACTIVATING PROTEIN 190"/>
    <property type="match status" value="1"/>
</dbReference>
<dbReference type="InterPro" id="IPR051978">
    <property type="entry name" value="Rho-GAP_domain"/>
</dbReference>
<protein>
    <recommendedName>
        <fullName evidence="1">PG1 pseudoGTPase domain-containing protein</fullName>
    </recommendedName>
</protein>
<feature type="domain" description="PG1 pseudoGTPase" evidence="1">
    <location>
        <begin position="56"/>
        <end position="187"/>
    </location>
</feature>
<organism evidence="2 3">
    <name type="scientific">Caligus rogercresseyi</name>
    <name type="common">Sea louse</name>
    <dbReference type="NCBI Taxonomy" id="217165"/>
    <lineage>
        <taxon>Eukaryota</taxon>
        <taxon>Metazoa</taxon>
        <taxon>Ecdysozoa</taxon>
        <taxon>Arthropoda</taxon>
        <taxon>Crustacea</taxon>
        <taxon>Multicrustacea</taxon>
        <taxon>Hexanauplia</taxon>
        <taxon>Copepoda</taxon>
        <taxon>Siphonostomatoida</taxon>
        <taxon>Caligidae</taxon>
        <taxon>Caligus</taxon>
    </lineage>
</organism>
<dbReference type="EMBL" id="CP045900">
    <property type="protein sequence ID" value="QQP41781.1"/>
    <property type="molecule type" value="Genomic_DNA"/>
</dbReference>
<name>A0A7T8H273_CALRO</name>
<dbReference type="AlphaFoldDB" id="A0A7T8H273"/>
<evidence type="ECO:0000313" key="3">
    <source>
        <dbReference type="Proteomes" id="UP000595437"/>
    </source>
</evidence>
<dbReference type="GO" id="GO:0008361">
    <property type="term" value="P:regulation of cell size"/>
    <property type="evidence" value="ECO:0007669"/>
    <property type="project" value="TreeGrafter"/>
</dbReference>
<proteinExistence type="predicted"/>
<dbReference type="InterPro" id="IPR045786">
    <property type="entry name" value="RhoGAP_pG1_pG2"/>
</dbReference>
<evidence type="ECO:0000259" key="1">
    <source>
        <dbReference type="PROSITE" id="PS51852"/>
    </source>
</evidence>